<feature type="signal peptide" evidence="1">
    <location>
        <begin position="1"/>
        <end position="22"/>
    </location>
</feature>
<evidence type="ECO:0000256" key="1">
    <source>
        <dbReference type="SAM" id="SignalP"/>
    </source>
</evidence>
<dbReference type="EMBL" id="JARYGZ010000001">
    <property type="protein sequence ID" value="MDH7637959.1"/>
    <property type="molecule type" value="Genomic_DNA"/>
</dbReference>
<dbReference type="RefSeq" id="WP_281043291.1">
    <property type="nucleotide sequence ID" value="NZ_JARYGZ010000001.1"/>
</dbReference>
<keyword evidence="3" id="KW-1185">Reference proteome</keyword>
<evidence type="ECO:0000313" key="2">
    <source>
        <dbReference type="EMBL" id="MDH7637959.1"/>
    </source>
</evidence>
<name>A0ABT6MY25_9SPHN</name>
<organism evidence="2 3">
    <name type="scientific">Sphingomonas oryzagri</name>
    <dbReference type="NCBI Taxonomy" id="3042314"/>
    <lineage>
        <taxon>Bacteria</taxon>
        <taxon>Pseudomonadati</taxon>
        <taxon>Pseudomonadota</taxon>
        <taxon>Alphaproteobacteria</taxon>
        <taxon>Sphingomonadales</taxon>
        <taxon>Sphingomonadaceae</taxon>
        <taxon>Sphingomonas</taxon>
    </lineage>
</organism>
<reference evidence="2" key="1">
    <citation type="submission" date="2023-04" db="EMBL/GenBank/DDBJ databases">
        <title>Sphingomonas sp. MAHUQ-71 isolated from rice field.</title>
        <authorList>
            <person name="Huq M.A."/>
        </authorList>
    </citation>
    <scope>NUCLEOTIDE SEQUENCE</scope>
    <source>
        <strain evidence="2">MAHUQ-71</strain>
    </source>
</reference>
<sequence>MKRLILGLALALAGLVAAPSLAAAPPPHGGTTTLHPSVDGDYDPSLHIFADAARDALTSKGFTILEDPAHTAYVVDLTLSRADIGTGMGKGPRDPAEVVGTGVVVPLSTGNSAIVALRRTKIDVRIRNRADNSVVWSGSAVTVRSTGARNGTDEAVATDLTRALLQIYPTQPEDTIGVP</sequence>
<comment type="caution">
    <text evidence="2">The sequence shown here is derived from an EMBL/GenBank/DDBJ whole genome shotgun (WGS) entry which is preliminary data.</text>
</comment>
<proteinExistence type="predicted"/>
<evidence type="ECO:0008006" key="4">
    <source>
        <dbReference type="Google" id="ProtNLM"/>
    </source>
</evidence>
<accession>A0ABT6MY25</accession>
<feature type="chain" id="PRO_5046783210" description="DUF4136 domain-containing protein" evidence="1">
    <location>
        <begin position="23"/>
        <end position="179"/>
    </location>
</feature>
<gene>
    <name evidence="2" type="ORF">QGN17_04380</name>
</gene>
<evidence type="ECO:0000313" key="3">
    <source>
        <dbReference type="Proteomes" id="UP001160625"/>
    </source>
</evidence>
<protein>
    <recommendedName>
        <fullName evidence="4">DUF4136 domain-containing protein</fullName>
    </recommendedName>
</protein>
<dbReference type="Proteomes" id="UP001160625">
    <property type="component" value="Unassembled WGS sequence"/>
</dbReference>
<keyword evidence="1" id="KW-0732">Signal</keyword>